<dbReference type="KEGG" id="mde:101889872"/>
<organism evidence="2">
    <name type="scientific">Musca domestica</name>
    <name type="common">House fly</name>
    <dbReference type="NCBI Taxonomy" id="7370"/>
    <lineage>
        <taxon>Eukaryota</taxon>
        <taxon>Metazoa</taxon>
        <taxon>Ecdysozoa</taxon>
        <taxon>Arthropoda</taxon>
        <taxon>Hexapoda</taxon>
        <taxon>Insecta</taxon>
        <taxon>Pterygota</taxon>
        <taxon>Neoptera</taxon>
        <taxon>Endopterygota</taxon>
        <taxon>Diptera</taxon>
        <taxon>Brachycera</taxon>
        <taxon>Muscomorpha</taxon>
        <taxon>Muscoidea</taxon>
        <taxon>Muscidae</taxon>
        <taxon>Musca</taxon>
    </lineage>
</organism>
<dbReference type="RefSeq" id="XP_005183783.1">
    <property type="nucleotide sequence ID" value="XM_005183726.3"/>
</dbReference>
<dbReference type="Pfam" id="PF14817">
    <property type="entry name" value="HAUS5"/>
    <property type="match status" value="1"/>
</dbReference>
<evidence type="ECO:0000313" key="2">
    <source>
        <dbReference type="EnsemblMetazoa" id="MDOA006898-PA"/>
    </source>
</evidence>
<gene>
    <name evidence="2" type="primary">101889872</name>
    <name evidence="4" type="synonym">LOC101889872</name>
</gene>
<dbReference type="Proteomes" id="UP001652621">
    <property type="component" value="Unplaced"/>
</dbReference>
<name>A0A1I8MNR6_MUSDO</name>
<proteinExistence type="predicted"/>
<dbReference type="EnsemblMetazoa" id="MDOA006898-RA">
    <property type="protein sequence ID" value="MDOA006898-PA"/>
    <property type="gene ID" value="MDOA006898"/>
</dbReference>
<reference evidence="4" key="2">
    <citation type="submission" date="2025-04" db="UniProtKB">
        <authorList>
            <consortium name="RefSeq"/>
        </authorList>
    </citation>
    <scope>IDENTIFICATION</scope>
    <source>
        <strain evidence="4">Aabys</strain>
    </source>
</reference>
<evidence type="ECO:0000313" key="4">
    <source>
        <dbReference type="RefSeq" id="XP_005183783.1"/>
    </source>
</evidence>
<dbReference type="VEuPathDB" id="VectorBase:MDOMA2_018917"/>
<dbReference type="OrthoDB" id="8047450at2759"/>
<accession>A0A1I8MNR6</accession>
<dbReference type="eggNOG" id="ENOG502TAUZ">
    <property type="taxonomic scope" value="Eukaryota"/>
</dbReference>
<dbReference type="GO" id="GO:0070652">
    <property type="term" value="C:HAUS complex"/>
    <property type="evidence" value="ECO:0007669"/>
    <property type="project" value="InterPro"/>
</dbReference>
<dbReference type="InterPro" id="IPR029131">
    <property type="entry name" value="HAUS5"/>
</dbReference>
<evidence type="ECO:0000256" key="1">
    <source>
        <dbReference type="SAM" id="Coils"/>
    </source>
</evidence>
<reference evidence="2" key="1">
    <citation type="submission" date="2020-05" db="UniProtKB">
        <authorList>
            <consortium name="EnsemblMetazoa"/>
        </authorList>
    </citation>
    <scope>IDENTIFICATION</scope>
    <source>
        <strain evidence="2">Aabys</strain>
    </source>
</reference>
<dbReference type="VEuPathDB" id="VectorBase:MDOA006898"/>
<sequence>MTIEEDMESFRVWATKLGCPPEAMPSEDALKSVFKSRQRDLFCNLMRRVRPRQEVKDIKENILIHKVEKIKGQVLSVCERSFLPQELQMHLKVQDVRKKLKDMEQRLEERKKEFEAQAASIKTKNIQIANMEHKCDLLEARVHLLDFKSKSLDKNIKREEANRDKIKATMPVVLTHENKSEQKANEAVLKALKELEDFYTFCEQNTNYQVLQDAKTQLWSKMRQIFANIPNFLIFNTIIRLKEEQLYHIMSLNKTINNDSHLTGNSRDPLTNFEMNFMKAKSSFLGIVGKYLTACQERKNLEMQFPKNYEDFEDKLLEKVKIFSNDLDSEHSEEIMRNYVVEYNFLNFTKGENEYLTQQIDILKTELETAQKYLENHEVLLGSIKQVYGEISASVNKLQYDMMQLSQIKDKIIYSKNIMKHQLDDLQAMMANNTMVKSNFKPTKLKITHNNNMSLVGAESFELTNDNVFCSTKLDFDSTISSLNNTTLRRSFGGAGDITLMSPQAQNTVLPSHTLELATFCETPLEHISCLRKESLFYLAPNPLITETSELSSTVQLAPGVLLTPFGALQEVRNRILWADLIAQHSNDLKLNLDTFLVDPQQYKQKAKQQHDRIIEVLDKIDVCSVNTLHSLQKLAKFYDFLIENPLRHFIPPTKTFNNQTYADYEGELTMFIRIATTGNSIK</sequence>
<dbReference type="STRING" id="7370.A0A1I8MNR6"/>
<evidence type="ECO:0000313" key="3">
    <source>
        <dbReference type="Proteomes" id="UP001652621"/>
    </source>
</evidence>
<dbReference type="AlphaFoldDB" id="A0A1I8MNR6"/>
<feature type="coiled-coil region" evidence="1">
    <location>
        <begin position="93"/>
        <end position="169"/>
    </location>
</feature>
<dbReference type="GO" id="GO:0051225">
    <property type="term" value="P:spindle assembly"/>
    <property type="evidence" value="ECO:0007669"/>
    <property type="project" value="InterPro"/>
</dbReference>
<protein>
    <submittedName>
        <fullName evidence="4">Uncharacterized protein LOC101889872</fullName>
    </submittedName>
</protein>
<keyword evidence="1" id="KW-0175">Coiled coil</keyword>
<keyword evidence="3" id="KW-1185">Reference proteome</keyword>